<dbReference type="CDD" id="cd00093">
    <property type="entry name" value="HTH_XRE"/>
    <property type="match status" value="1"/>
</dbReference>
<dbReference type="InterPro" id="IPR001387">
    <property type="entry name" value="Cro/C1-type_HTH"/>
</dbReference>
<dbReference type="Pfam" id="PF01381">
    <property type="entry name" value="HTH_3"/>
    <property type="match status" value="1"/>
</dbReference>
<dbReference type="SMART" id="SM00530">
    <property type="entry name" value="HTH_XRE"/>
    <property type="match status" value="1"/>
</dbReference>
<protein>
    <submittedName>
        <fullName evidence="2">Helix-turn-helix transcriptional regulator</fullName>
    </submittedName>
</protein>
<dbReference type="EMBL" id="JAACYS010000117">
    <property type="protein sequence ID" value="NCU19071.1"/>
    <property type="molecule type" value="Genomic_DNA"/>
</dbReference>
<accession>A0ABX0A934</accession>
<reference evidence="2 3" key="1">
    <citation type="submission" date="2020-01" db="EMBL/GenBank/DDBJ databases">
        <title>A novel Bacillus sp. from Pasinler.</title>
        <authorList>
            <person name="Adiguzel A."/>
            <person name="Ay H."/>
            <person name="Baltaci M.O."/>
        </authorList>
    </citation>
    <scope>NUCLEOTIDE SEQUENCE [LARGE SCALE GENOMIC DNA]</scope>
    <source>
        <strain evidence="2 3">P1</strain>
    </source>
</reference>
<proteinExistence type="predicted"/>
<dbReference type="RefSeq" id="WP_161921889.1">
    <property type="nucleotide sequence ID" value="NZ_JAACYS010000117.1"/>
</dbReference>
<dbReference type="PROSITE" id="PS50943">
    <property type="entry name" value="HTH_CROC1"/>
    <property type="match status" value="1"/>
</dbReference>
<evidence type="ECO:0000313" key="2">
    <source>
        <dbReference type="EMBL" id="NCU19071.1"/>
    </source>
</evidence>
<dbReference type="Proteomes" id="UP000743899">
    <property type="component" value="Unassembled WGS sequence"/>
</dbReference>
<keyword evidence="3" id="KW-1185">Reference proteome</keyword>
<sequence length="91" mass="10698">MAQSQTFGEWIKTERKKRGWSQAYLSQLTTIPQTTLSWWETNKITNFGADERLVLLARAFSLRICELPFELLDNNVEMKPNKFKPNEYLVS</sequence>
<gene>
    <name evidence="2" type="ORF">GW534_15575</name>
</gene>
<dbReference type="Gene3D" id="1.10.260.40">
    <property type="entry name" value="lambda repressor-like DNA-binding domains"/>
    <property type="match status" value="1"/>
</dbReference>
<organism evidence="2 3">
    <name type="scientific">Pallidibacillus pasinlerensis</name>
    <dbReference type="NCBI Taxonomy" id="2703818"/>
    <lineage>
        <taxon>Bacteria</taxon>
        <taxon>Bacillati</taxon>
        <taxon>Bacillota</taxon>
        <taxon>Bacilli</taxon>
        <taxon>Bacillales</taxon>
        <taxon>Bacillaceae</taxon>
        <taxon>Pallidibacillus</taxon>
    </lineage>
</organism>
<feature type="domain" description="HTH cro/C1-type" evidence="1">
    <location>
        <begin position="11"/>
        <end position="67"/>
    </location>
</feature>
<dbReference type="SUPFAM" id="SSF47413">
    <property type="entry name" value="lambda repressor-like DNA-binding domains"/>
    <property type="match status" value="1"/>
</dbReference>
<evidence type="ECO:0000259" key="1">
    <source>
        <dbReference type="PROSITE" id="PS50943"/>
    </source>
</evidence>
<comment type="caution">
    <text evidence="2">The sequence shown here is derived from an EMBL/GenBank/DDBJ whole genome shotgun (WGS) entry which is preliminary data.</text>
</comment>
<name>A0ABX0A934_9BACI</name>
<evidence type="ECO:0000313" key="3">
    <source>
        <dbReference type="Proteomes" id="UP000743899"/>
    </source>
</evidence>
<dbReference type="InterPro" id="IPR010982">
    <property type="entry name" value="Lambda_DNA-bd_dom_sf"/>
</dbReference>